<dbReference type="OrthoDB" id="515939at2759"/>
<feature type="compositionally biased region" description="Basic and acidic residues" evidence="7">
    <location>
        <begin position="1718"/>
        <end position="1729"/>
    </location>
</feature>
<dbReference type="GO" id="GO:0000184">
    <property type="term" value="P:nuclear-transcribed mRNA catabolic process, nonsense-mediated decay"/>
    <property type="evidence" value="ECO:0007669"/>
    <property type="project" value="UniProtKB-KW"/>
</dbReference>
<dbReference type="InterPro" id="IPR003152">
    <property type="entry name" value="FATC_dom"/>
</dbReference>
<evidence type="ECO:0000313" key="11">
    <source>
        <dbReference type="Proteomes" id="UP000708148"/>
    </source>
</evidence>
<dbReference type="SMART" id="SM01343">
    <property type="entry name" value="FATC"/>
    <property type="match status" value="1"/>
</dbReference>
<dbReference type="GO" id="GO:0005524">
    <property type="term" value="F:ATP binding"/>
    <property type="evidence" value="ECO:0007669"/>
    <property type="project" value="UniProtKB-KW"/>
</dbReference>
<evidence type="ECO:0000256" key="7">
    <source>
        <dbReference type="SAM" id="MobiDB-lite"/>
    </source>
</evidence>
<evidence type="ECO:0000256" key="4">
    <source>
        <dbReference type="ARBA" id="ARBA00022777"/>
    </source>
</evidence>
<gene>
    <name evidence="10" type="ORF">OSTQU699_LOCUS4337</name>
</gene>
<protein>
    <recommendedName>
        <fullName evidence="1">non-specific serine/threonine protein kinase</fullName>
        <ecNumber evidence="1">2.7.11.1</ecNumber>
    </recommendedName>
</protein>
<evidence type="ECO:0000256" key="3">
    <source>
        <dbReference type="ARBA" id="ARBA00022741"/>
    </source>
</evidence>
<dbReference type="Pfam" id="PF02260">
    <property type="entry name" value="FATC"/>
    <property type="match status" value="1"/>
</dbReference>
<dbReference type="GO" id="GO:0005634">
    <property type="term" value="C:nucleus"/>
    <property type="evidence" value="ECO:0007669"/>
    <property type="project" value="TreeGrafter"/>
</dbReference>
<dbReference type="PROSITE" id="PS50290">
    <property type="entry name" value="PI3_4_KINASE_3"/>
    <property type="match status" value="1"/>
</dbReference>
<evidence type="ECO:0000256" key="5">
    <source>
        <dbReference type="ARBA" id="ARBA00022840"/>
    </source>
</evidence>
<dbReference type="InterPro" id="IPR000403">
    <property type="entry name" value="PI3/4_kinase_cat_dom"/>
</dbReference>
<feature type="domain" description="PI3K/PI4K catalytic" evidence="8">
    <location>
        <begin position="1611"/>
        <end position="1972"/>
    </location>
</feature>
<feature type="region of interest" description="Disordered" evidence="7">
    <location>
        <begin position="3207"/>
        <end position="3252"/>
    </location>
</feature>
<dbReference type="Gene3D" id="1.10.1070.11">
    <property type="entry name" value="Phosphatidylinositol 3-/4-kinase, catalytic domain"/>
    <property type="match status" value="1"/>
</dbReference>
<dbReference type="Pfam" id="PF00454">
    <property type="entry name" value="PI3_PI4_kinase"/>
    <property type="match status" value="1"/>
</dbReference>
<keyword evidence="6" id="KW-0866">Nonsense-mediated mRNA decay</keyword>
<comment type="caution">
    <text evidence="10">The sequence shown here is derived from an EMBL/GenBank/DDBJ whole genome shotgun (WGS) entry which is preliminary data.</text>
</comment>
<dbReference type="Pfam" id="PF15785">
    <property type="entry name" value="SMG1"/>
    <property type="match status" value="1"/>
</dbReference>
<keyword evidence="4" id="KW-0418">Kinase</keyword>
<dbReference type="PANTHER" id="PTHR11139:SF71">
    <property type="entry name" value="SERINE_THREONINE-PROTEIN KINASE SMG1"/>
    <property type="match status" value="1"/>
</dbReference>
<dbReference type="PANTHER" id="PTHR11139">
    <property type="entry name" value="ATAXIA TELANGIECTASIA MUTATED ATM -RELATED"/>
    <property type="match status" value="1"/>
</dbReference>
<dbReference type="Proteomes" id="UP000708148">
    <property type="component" value="Unassembled WGS sequence"/>
</dbReference>
<evidence type="ECO:0000313" key="10">
    <source>
        <dbReference type="EMBL" id="CAD7698978.1"/>
    </source>
</evidence>
<dbReference type="Gene3D" id="3.30.1010.10">
    <property type="entry name" value="Phosphatidylinositol 3-kinase Catalytic Subunit, Chain A, domain 4"/>
    <property type="match status" value="1"/>
</dbReference>
<feature type="region of interest" description="Disordered" evidence="7">
    <location>
        <begin position="2746"/>
        <end position="2776"/>
    </location>
</feature>
<keyword evidence="2" id="KW-0808">Transferase</keyword>
<dbReference type="PROSITE" id="PS51190">
    <property type="entry name" value="FATC"/>
    <property type="match status" value="1"/>
</dbReference>
<organism evidence="10 11">
    <name type="scientific">Ostreobium quekettii</name>
    <dbReference type="NCBI Taxonomy" id="121088"/>
    <lineage>
        <taxon>Eukaryota</taxon>
        <taxon>Viridiplantae</taxon>
        <taxon>Chlorophyta</taxon>
        <taxon>core chlorophytes</taxon>
        <taxon>Ulvophyceae</taxon>
        <taxon>TCBD clade</taxon>
        <taxon>Bryopsidales</taxon>
        <taxon>Ostreobineae</taxon>
        <taxon>Ostreobiaceae</taxon>
        <taxon>Ostreobium</taxon>
    </lineage>
</organism>
<dbReference type="InterPro" id="IPR011009">
    <property type="entry name" value="Kinase-like_dom_sf"/>
</dbReference>
<dbReference type="GO" id="GO:0004674">
    <property type="term" value="F:protein serine/threonine kinase activity"/>
    <property type="evidence" value="ECO:0007669"/>
    <property type="project" value="UniProtKB-EC"/>
</dbReference>
<evidence type="ECO:0000259" key="9">
    <source>
        <dbReference type="PROSITE" id="PS51190"/>
    </source>
</evidence>
<dbReference type="InterPro" id="IPR036940">
    <property type="entry name" value="PI3/4_kinase_cat_sf"/>
</dbReference>
<accession>A0A8S1IV33</accession>
<feature type="region of interest" description="Disordered" evidence="7">
    <location>
        <begin position="3286"/>
        <end position="3366"/>
    </location>
</feature>
<dbReference type="PROSITE" id="PS00916">
    <property type="entry name" value="PI3_4_KINASE_2"/>
    <property type="match status" value="1"/>
</dbReference>
<dbReference type="EMBL" id="CAJHUC010000930">
    <property type="protein sequence ID" value="CAD7698978.1"/>
    <property type="molecule type" value="Genomic_DNA"/>
</dbReference>
<proteinExistence type="predicted"/>
<evidence type="ECO:0000256" key="6">
    <source>
        <dbReference type="ARBA" id="ARBA00023161"/>
    </source>
</evidence>
<reference evidence="10" key="1">
    <citation type="submission" date="2020-12" db="EMBL/GenBank/DDBJ databases">
        <authorList>
            <person name="Iha C."/>
        </authorList>
    </citation>
    <scope>NUCLEOTIDE SEQUENCE</scope>
</reference>
<evidence type="ECO:0000256" key="1">
    <source>
        <dbReference type="ARBA" id="ARBA00012513"/>
    </source>
</evidence>
<feature type="compositionally biased region" description="Basic and acidic residues" evidence="7">
    <location>
        <begin position="3296"/>
        <end position="3309"/>
    </location>
</feature>
<sequence>MVAASTVLRLSSHKVTSAIAALELHCSALHCVTTCGVPGALEEDIYQHYGGGSLCFSHRFASSTHSLKMLSSLYKQLLLWPCDNVRSHFVSLLVSELKMEKDTPKLNKLDCSTDGTQQISLKTETLPHPAETERIGDVRTPAEVSGIPGLVANVSGYEVESFQPSAQEWVPGDPSPVQNGHQAENMGGSLEHEPQMKRLSLKRQLRKILFSLGLLGWCASQQILNSEQSQVLWDMTATVICQNKLWLDDERLRRGSVIVLRTISSSRPVARDNRGDQHAVPYRSVSDELTWISWAMVKCRGIQDYGAVICLSKWAIDLVSPFRGQFLAIPQELLDVVLNMMDNVDCTVRNAVSGVLCALFEVRAKVNVHHLAAAARALCQRSSDIAGPDAQLVVAYVHALAPYCFAFSKVRALVDVNGIPVNIHLALQPRSRTFRTSQLGRVLDQLSQGVLGDASPGGHMGSTMVQLLQKPTDLSSIDAGPKMADWVPRLVHSLSAFSSDPQSDVQGDDGNMCIVQEPFPLERLTTVNHMFWFLVHEALRQCIGTRLRTHLGGAMKLFSWLERTLLAVKERQQEHRMMDAQCIWMLVEYIVALEKAVYCGYEGSAVLMEPPKSCWAFFCGNKKTCEECFNRLRPLVMNTSQAAGHHQGAVHAAMEQLQVLEKQLPGLPQLDSMCLEVGNGKEVGSGRTMANEDVLQVIQGREQEEERQQVPEKQRLQDRLPVAWEQFLEKVSTAVQVCCLGLCRLKEGDAILGIFSYLRKTFGPTKVPSGDATEDACSYPFGWVQGVACQAAGCYERAHGFYAEFLMYGTEQMPKASALSTGTAIGTAGQFLAQSFRPFVVERIGECYCQLSDWHGFRSFAEIVRAGQMVDEGKRTATLNRLLDRGELLAVCDGDNLAEAVAKLCSWTTNIEDPSLGCSGPNQVMEDVEDHILKALAALKCCIHNQQVPGGLISESTAKICSRLQMPVQLYAEDSPELLTPHLLNLHCLRSLHLALKKYPEVASRWGDSKLAADGILGPSADRKMDDVALLPLQLLCSGGRDADHQRELFKLLLPEICHRPLCADLQLLDPAWMLKLSRVLEGSSTQTSEDATFLLTLVAAHVARNTDNPRLSSRLLNTLPSSNGGWQDLLVCLQHSEGVHRTGGSSARSAALTMCWEAVASFLQSTGVKGWTAQVAAAACLRLSSWLSGVDNRDATLGDSLAAASVDWGLLVSKLGNQWRRLMDSAGGEQLSSGSIGTQVTRVHCACVAGALTLAPSMARAFREYGNLLYSLTQEAESKTKLSTFPEEAAGHLAGYAHTLAAYCQYLHMVGNSGNGHHTFEQHFLILLRVLHIVVYQGVHLAGPALDEPLARVPPAVWQVVTPQLFSHLGDHQHAVRQYLQHILQGVIVSVPSAVLYPAAVEMRRAEHKGEHLLDELQALISELQQHYPDLLGNLMVLMEEMERITVLWEEQWCATLTELHLDVQRRTVALQAEAQRLRDNHSLDQQHRAAMLRQRFVTLMSPVILTLEKRLRSTVLNPAETPAEEHMQAMYMKPLTAAIAGIRNPTHTLDVPSVQTLWAPLKGLWKQLGQRLKSLKMSLGFVSPRLLGLQDTSIPMPGHTGSGVTIANFKPEVLVLSTKTRPKKLAMLGSDGEEYVYLLKGREDLHLDERLMQFLRVANGLLQDHALTKPSGLRARWYTVTPLAGRVGLIQWVPNTVSMYGLFKAWQERQLERHQAMTEAMKQEPEGRAGPTTSPSKGSPPSGPPPAAAMRPVDLFFSRMMPALNEAGLERHTPRKDWPIEVMKKVFSGLKRAVPQQLLAKDLWCGSGTSAAWWQRVRQYSQSLAVMSIAGHILGLGDRHLDNILLDKQTAEVVHIDYNVCFEKGLRLRVPELVPFRLTQTLQASMSLGGLSGIFLHKCTDVLTVMRDNKAGLKVLLDAMLSDPTVDWAAERHERAARKDMDLAVSLQLFASRVEELRQPLQIPSVELLPRLDECVTVCQVYLELHQFMATQQHRLCHARRQVADAQSTLASAAAQEGAHLDAYSKASEVQAKCISDMQTVQSGIQRVVSHCQGWVYRHLQVVGTLKEATPSVLSTRQPMWHSGASTTSLELVLKSGTSRSQTILESVLGRAPSTSVLPTDVLRQCVALDRQGCNLLQSRDSVVAGALKSLTQYSAILKHLLPQNYWKSSQHYKWAECFQAALATAPENGFEAAQQLAPKVPPEDSVTSMWRALITAYTGVGRTVKSQDTQGMTPTFGRLENDAASKEEQLQAALCDTSGDADLAAAAIVTVCKALLEWADEPLSTKTLPRKSPPGFQEETNGVAIWAQKLHGLAKLLKLLACSEVGKMALLGRNATDDNVSSDISVRYSWLNALEKYSSEAVVAYKSFRMGSLVDVAAVFEEGPDTVKVSITESVKKAVSELEAVLAQAWELENLRLDHADFLMNYDEKVSSVAKSLREVQESAFNSGLAPEELQGLATQQQELVANLQQQQLQWDQRDEVQAHINEHADALKHEATLVAGRLASLMERGCPGSLAAEEEGEAVQWGSFEIPVWRPLAKIFKRLENAEQHLSPYVDGCVEAAGGEMTGNLYEDQELFPSGFRQWNCLLEQARWLRDLVMAVSERARDSQPLNTQSRTRETGQGVAILLETRLLAALEARVCKLAPPVFRTGIQELVSALEGRPQVTCVSALEAGSHPKDAMPESCSGFFGDVVDAPQEVLGELEMPLEAEEEVEEARGSWKSSSTSEKQLVKFADFERGLDSSNDLLEPLEGSRPESRGKQDDPAKELKSSHERVPDLVELMHRCLDAGGNYSLAQIQHRAVSSWVAELKLDQTIRLHNLAAFEWVHDSEVPRETGARGLQYVGAYFRCVGLADLPEDLQRDPLGRSQIVSKLQGALKGLSELDPAYAEWDQQSEAMSQQLHGCVRAAALEGTLPGMDGPVTAQALQGYLNRRVKWLNSAKEYADNVASIMQAVLQFEHSRNGQLWAPDQELSPRTFNEFQEWLCQLDGASSSLKAAQADVRIFHAQSANLQNMATRASAVMKAALVEEARTSSQFSEHAELLISSGGATSEKLGAVVTGMAAAAEPIENDMKSLFNELSSVTSGHRATRDVHQLVGKVLEQHSGLLQTLQQIRETVPVVVKMFEGCIDAKHSQDDTASTSADEAKAVALAETRDLWTQVEVCSGLCAQASKSLQSLCSALDSLLTATNSISVALQSEHGLEEDIVDPADAGRVDGSIARDSNDQEQDLGSTSALASERPEDGANPQQCSARQWLSVAGLSQEIEGSQAPVIAGGLQAAFQAAAASDDVSETVPKRERDEDGRTGECEGDVGDVPPSGPGTKDAQHGGEPSSWRPPAGEPQGETHGGTAASQSPVVVGRRGRSDAVMPSRLVRGLSQEQKTYAASVLGRCIAKLGGREREGGAQLTALQEVERLIQQATSTENLCRMYEGWTPWI</sequence>
<evidence type="ECO:0000256" key="2">
    <source>
        <dbReference type="ARBA" id="ARBA00022679"/>
    </source>
</evidence>
<dbReference type="InterPro" id="IPR050517">
    <property type="entry name" value="DDR_Repair_Kinase"/>
</dbReference>
<keyword evidence="5" id="KW-0067">ATP-binding</keyword>
<evidence type="ECO:0000259" key="8">
    <source>
        <dbReference type="PROSITE" id="PS50290"/>
    </source>
</evidence>
<name>A0A8S1IV33_9CHLO</name>
<feature type="compositionally biased region" description="Low complexity" evidence="7">
    <location>
        <begin position="1731"/>
        <end position="1742"/>
    </location>
</feature>
<dbReference type="SMART" id="SM00146">
    <property type="entry name" value="PI3Kc"/>
    <property type="match status" value="1"/>
</dbReference>
<feature type="region of interest" description="Disordered" evidence="7">
    <location>
        <begin position="1718"/>
        <end position="1751"/>
    </location>
</feature>
<dbReference type="InterPro" id="IPR031559">
    <property type="entry name" value="SMG1"/>
</dbReference>
<keyword evidence="3" id="KW-0547">Nucleotide-binding</keyword>
<dbReference type="SUPFAM" id="SSF56112">
    <property type="entry name" value="Protein kinase-like (PK-like)"/>
    <property type="match status" value="1"/>
</dbReference>
<dbReference type="EC" id="2.7.11.1" evidence="1"/>
<dbReference type="InterPro" id="IPR018936">
    <property type="entry name" value="PI3/4_kinase_CS"/>
</dbReference>
<feature type="compositionally biased region" description="Basic and acidic residues" evidence="7">
    <location>
        <begin position="2754"/>
        <end position="2776"/>
    </location>
</feature>
<keyword evidence="11" id="KW-1185">Reference proteome</keyword>
<feature type="domain" description="FATC" evidence="9">
    <location>
        <begin position="3406"/>
        <end position="3438"/>
    </location>
</feature>